<protein>
    <submittedName>
        <fullName evidence="1">Uncharacterized protein</fullName>
    </submittedName>
</protein>
<sequence length="108" mass="12204">MGGGALEEKVHLVKWSIVCKTKSTGGLEVCSLLLFNKALLCKWCWRFASEGDSLWKKIIKGKFGEEEGGWRARVVRDSYGVGIGGVVRSRYVRFFRPCLPYLIPKRHG</sequence>
<gene>
    <name evidence="1" type="ORF">CK203_115574</name>
</gene>
<dbReference type="Proteomes" id="UP000288805">
    <property type="component" value="Unassembled WGS sequence"/>
</dbReference>
<dbReference type="AlphaFoldDB" id="A0A438FHS1"/>
<organism evidence="1 2">
    <name type="scientific">Vitis vinifera</name>
    <name type="common">Grape</name>
    <dbReference type="NCBI Taxonomy" id="29760"/>
    <lineage>
        <taxon>Eukaryota</taxon>
        <taxon>Viridiplantae</taxon>
        <taxon>Streptophyta</taxon>
        <taxon>Embryophyta</taxon>
        <taxon>Tracheophyta</taxon>
        <taxon>Spermatophyta</taxon>
        <taxon>Magnoliopsida</taxon>
        <taxon>eudicotyledons</taxon>
        <taxon>Gunneridae</taxon>
        <taxon>Pentapetalae</taxon>
        <taxon>rosids</taxon>
        <taxon>Vitales</taxon>
        <taxon>Vitaceae</taxon>
        <taxon>Viteae</taxon>
        <taxon>Vitis</taxon>
    </lineage>
</organism>
<name>A0A438FHS1_VITVI</name>
<comment type="caution">
    <text evidence="1">The sequence shown here is derived from an EMBL/GenBank/DDBJ whole genome shotgun (WGS) entry which is preliminary data.</text>
</comment>
<evidence type="ECO:0000313" key="1">
    <source>
        <dbReference type="EMBL" id="RVW59508.1"/>
    </source>
</evidence>
<proteinExistence type="predicted"/>
<reference evidence="1 2" key="1">
    <citation type="journal article" date="2018" name="PLoS Genet.">
        <title>Population sequencing reveals clonal diversity and ancestral inbreeding in the grapevine cultivar Chardonnay.</title>
        <authorList>
            <person name="Roach M.J."/>
            <person name="Johnson D.L."/>
            <person name="Bohlmann J."/>
            <person name="van Vuuren H.J."/>
            <person name="Jones S.J."/>
            <person name="Pretorius I.S."/>
            <person name="Schmidt S.A."/>
            <person name="Borneman A.R."/>
        </authorList>
    </citation>
    <scope>NUCLEOTIDE SEQUENCE [LARGE SCALE GENOMIC DNA]</scope>
    <source>
        <strain evidence="2">cv. Chardonnay</strain>
        <tissue evidence="1">Leaf</tissue>
    </source>
</reference>
<dbReference type="EMBL" id="QGNW01000889">
    <property type="protein sequence ID" value="RVW59508.1"/>
    <property type="molecule type" value="Genomic_DNA"/>
</dbReference>
<evidence type="ECO:0000313" key="2">
    <source>
        <dbReference type="Proteomes" id="UP000288805"/>
    </source>
</evidence>
<accession>A0A438FHS1</accession>